<proteinExistence type="predicted"/>
<dbReference type="EMBL" id="CACRXK020018850">
    <property type="protein sequence ID" value="CAB4032971.1"/>
    <property type="molecule type" value="Genomic_DNA"/>
</dbReference>
<protein>
    <submittedName>
        <fullName evidence="3">Uncharacterized protein</fullName>
    </submittedName>
</protein>
<feature type="signal peptide" evidence="2">
    <location>
        <begin position="1"/>
        <end position="20"/>
    </location>
</feature>
<evidence type="ECO:0000313" key="4">
    <source>
        <dbReference type="Proteomes" id="UP001152795"/>
    </source>
</evidence>
<evidence type="ECO:0000313" key="3">
    <source>
        <dbReference type="EMBL" id="CAB4032971.1"/>
    </source>
</evidence>
<sequence>MKTAVYFCFLLVILIQSVDSLPISCIGGNGCEPTDSGARETTSVKKTENTKPPSTTATGTTIPTTTTVATTTTAATTGNTVWPYWPIINRVRRVINRRVICPPFNPHLDDIRRLILSRILSVKNSDVPTSAKPATKQINYLVTKNSVPTNVPTSAKPATKQINYLVTKFFKKSLTESLTSYKEKESTNTENQEGKMTEISPTIGGQKTITTVPTPSADVAKKPSTARSTTEIPHIFAWILK</sequence>
<keyword evidence="4" id="KW-1185">Reference proteome</keyword>
<feature type="chain" id="PRO_5043624528" evidence="2">
    <location>
        <begin position="21"/>
        <end position="241"/>
    </location>
</feature>
<accession>A0A7D9LHI9</accession>
<evidence type="ECO:0000256" key="2">
    <source>
        <dbReference type="SAM" id="SignalP"/>
    </source>
</evidence>
<comment type="caution">
    <text evidence="3">The sequence shown here is derived from an EMBL/GenBank/DDBJ whole genome shotgun (WGS) entry which is preliminary data.</text>
</comment>
<keyword evidence="2" id="KW-0732">Signal</keyword>
<dbReference type="AlphaFoldDB" id="A0A7D9LHI9"/>
<feature type="region of interest" description="Disordered" evidence="1">
    <location>
        <begin position="32"/>
        <end position="62"/>
    </location>
</feature>
<reference evidence="3" key="1">
    <citation type="submission" date="2020-04" db="EMBL/GenBank/DDBJ databases">
        <authorList>
            <person name="Alioto T."/>
            <person name="Alioto T."/>
            <person name="Gomez Garrido J."/>
        </authorList>
    </citation>
    <scope>NUCLEOTIDE SEQUENCE</scope>
    <source>
        <strain evidence="3">A484AB</strain>
    </source>
</reference>
<dbReference type="Proteomes" id="UP001152795">
    <property type="component" value="Unassembled WGS sequence"/>
</dbReference>
<evidence type="ECO:0000256" key="1">
    <source>
        <dbReference type="SAM" id="MobiDB-lite"/>
    </source>
</evidence>
<name>A0A7D9LHI9_PARCT</name>
<organism evidence="3 4">
    <name type="scientific">Paramuricea clavata</name>
    <name type="common">Red gorgonian</name>
    <name type="synonym">Violescent sea-whip</name>
    <dbReference type="NCBI Taxonomy" id="317549"/>
    <lineage>
        <taxon>Eukaryota</taxon>
        <taxon>Metazoa</taxon>
        <taxon>Cnidaria</taxon>
        <taxon>Anthozoa</taxon>
        <taxon>Octocorallia</taxon>
        <taxon>Malacalcyonacea</taxon>
        <taxon>Plexauridae</taxon>
        <taxon>Paramuricea</taxon>
    </lineage>
</organism>
<gene>
    <name evidence="3" type="ORF">PACLA_8A079305</name>
</gene>